<proteinExistence type="predicted"/>
<dbReference type="EMBL" id="CP042905">
    <property type="protein sequence ID" value="QEE15920.1"/>
    <property type="molecule type" value="Genomic_DNA"/>
</dbReference>
<accession>A0A5B9DAZ5</accession>
<evidence type="ECO:0000313" key="1">
    <source>
        <dbReference type="EMBL" id="QEE15920.1"/>
    </source>
</evidence>
<gene>
    <name evidence="1" type="ORF">DSAG12_01747</name>
</gene>
<dbReference type="AlphaFoldDB" id="A0A5B9DAZ5"/>
<sequence>MDFTIRAIVFRTFRQNSKKQHLNTTISLDSLIKK</sequence>
<protein>
    <submittedName>
        <fullName evidence="1">Uncharacterized protein</fullName>
    </submittedName>
</protein>
<organism evidence="1">
    <name type="scientific">Promethearchaeum syntrophicum</name>
    <dbReference type="NCBI Taxonomy" id="2594042"/>
    <lineage>
        <taxon>Archaea</taxon>
        <taxon>Promethearchaeati</taxon>
        <taxon>Promethearchaeota</taxon>
        <taxon>Promethearchaeia</taxon>
        <taxon>Promethearchaeales</taxon>
        <taxon>Promethearchaeaceae</taxon>
        <taxon>Promethearchaeum</taxon>
    </lineage>
</organism>
<reference evidence="1" key="1">
    <citation type="journal article" date="2020" name="Nature">
        <title>Isolation of an archaeon at the prokaryote-eukaryote interface.</title>
        <authorList>
            <person name="Imachi H."/>
            <person name="Nobu M.K."/>
            <person name="Nakahara N."/>
            <person name="Morono Y."/>
            <person name="Ogawara M."/>
            <person name="Takaki Y."/>
            <person name="Takano Y."/>
            <person name="Uematsu K."/>
            <person name="Ikuta T."/>
            <person name="Ito M."/>
            <person name="Matsui Y."/>
            <person name="Miyazaki M."/>
            <person name="Murata K."/>
            <person name="Saito Y."/>
            <person name="Sakai S."/>
            <person name="Song C."/>
            <person name="Tasumi E."/>
            <person name="Yamanaka Y."/>
            <person name="Yamaguchi T."/>
            <person name="Kamagata Y."/>
            <person name="Tamaki H."/>
            <person name="Takai K."/>
        </authorList>
    </citation>
    <scope>NUCLEOTIDE SEQUENCE [LARGE SCALE GENOMIC DNA]</scope>
    <source>
        <strain evidence="1">MK-D1</strain>
    </source>
</reference>
<name>A0A5B9DAZ5_9ARCH</name>